<reference evidence="1" key="1">
    <citation type="journal article" date="2020" name="bioRxiv">
        <title>Hybrid origin of Populus tomentosa Carr. identified through genome sequencing and phylogenomic analysis.</title>
        <authorList>
            <person name="An X."/>
            <person name="Gao K."/>
            <person name="Chen Z."/>
            <person name="Li J."/>
            <person name="Yang X."/>
            <person name="Yang X."/>
            <person name="Zhou J."/>
            <person name="Guo T."/>
            <person name="Zhao T."/>
            <person name="Huang S."/>
            <person name="Miao D."/>
            <person name="Khan W.U."/>
            <person name="Rao P."/>
            <person name="Ye M."/>
            <person name="Lei B."/>
            <person name="Liao W."/>
            <person name="Wang J."/>
            <person name="Ji L."/>
            <person name="Li Y."/>
            <person name="Guo B."/>
            <person name="Mustafa N.S."/>
            <person name="Li S."/>
            <person name="Yun Q."/>
            <person name="Keller S.R."/>
            <person name="Mao J."/>
            <person name="Zhang R."/>
            <person name="Strauss S.H."/>
        </authorList>
    </citation>
    <scope>NUCLEOTIDE SEQUENCE</scope>
    <source>
        <strain evidence="1">GM15</strain>
        <tissue evidence="1">Leaf</tissue>
    </source>
</reference>
<organism evidence="1 2">
    <name type="scientific">Populus tomentosa</name>
    <name type="common">Chinese white poplar</name>
    <dbReference type="NCBI Taxonomy" id="118781"/>
    <lineage>
        <taxon>Eukaryota</taxon>
        <taxon>Viridiplantae</taxon>
        <taxon>Streptophyta</taxon>
        <taxon>Embryophyta</taxon>
        <taxon>Tracheophyta</taxon>
        <taxon>Spermatophyta</taxon>
        <taxon>Magnoliopsida</taxon>
        <taxon>eudicotyledons</taxon>
        <taxon>Gunneridae</taxon>
        <taxon>Pentapetalae</taxon>
        <taxon>rosids</taxon>
        <taxon>fabids</taxon>
        <taxon>Malpighiales</taxon>
        <taxon>Salicaceae</taxon>
        <taxon>Saliceae</taxon>
        <taxon>Populus</taxon>
    </lineage>
</organism>
<evidence type="ECO:0000313" key="1">
    <source>
        <dbReference type="EMBL" id="KAG6740489.1"/>
    </source>
</evidence>
<gene>
    <name evidence="1" type="ORF">POTOM_055940</name>
</gene>
<dbReference type="PROSITE" id="PS01032">
    <property type="entry name" value="PPM_1"/>
    <property type="match status" value="1"/>
</dbReference>
<sequence>MEVEESTCSNFQAIVSVAVDAEGEDVAATVHRFTQIPTQMLMDGCLPRHMNQSLGCFAAYFFGVYDGHGDPQILETTMIPDPQTRRPVTFARKRILLWWRGVRESILRLKPRQSASQSLLSKEEAKTISPLIANWEGERHFSDSQLVLELVSSLECNLGSLVEVSGRDIPVFKLFKPPTSHRKYSLTGVEAGNIMAGQGKPTRGHPKQTSYRKRTLKFLKSLKGQSFTQRHIETSQTGVRCIGNTRQTIK</sequence>
<accession>A0A8X7XY75</accession>
<dbReference type="InterPro" id="IPR000222">
    <property type="entry name" value="PP2C_BS"/>
</dbReference>
<name>A0A8X7XY75_POPTO</name>
<dbReference type="EMBL" id="JAAWWB010000035">
    <property type="protein sequence ID" value="KAG6740489.1"/>
    <property type="molecule type" value="Genomic_DNA"/>
</dbReference>
<proteinExistence type="predicted"/>
<dbReference type="Proteomes" id="UP000886885">
    <property type="component" value="Chromosome 18A"/>
</dbReference>
<protein>
    <submittedName>
        <fullName evidence="1">Uncharacterized protein</fullName>
    </submittedName>
</protein>
<dbReference type="AlphaFoldDB" id="A0A8X7XY75"/>
<comment type="caution">
    <text evidence="1">The sequence shown here is derived from an EMBL/GenBank/DDBJ whole genome shotgun (WGS) entry which is preliminary data.</text>
</comment>
<dbReference type="GO" id="GO:0043169">
    <property type="term" value="F:cation binding"/>
    <property type="evidence" value="ECO:0007669"/>
    <property type="project" value="InterPro"/>
</dbReference>
<evidence type="ECO:0000313" key="2">
    <source>
        <dbReference type="Proteomes" id="UP000886885"/>
    </source>
</evidence>
<keyword evidence="2" id="KW-1185">Reference proteome</keyword>